<organism evidence="3 4">
    <name type="scientific">Stentor coeruleus</name>
    <dbReference type="NCBI Taxonomy" id="5963"/>
    <lineage>
        <taxon>Eukaryota</taxon>
        <taxon>Sar</taxon>
        <taxon>Alveolata</taxon>
        <taxon>Ciliophora</taxon>
        <taxon>Postciliodesmatophora</taxon>
        <taxon>Heterotrichea</taxon>
        <taxon>Heterotrichida</taxon>
        <taxon>Stentoridae</taxon>
        <taxon>Stentor</taxon>
    </lineage>
</organism>
<dbReference type="SUPFAM" id="SSF46689">
    <property type="entry name" value="Homeodomain-like"/>
    <property type="match status" value="2"/>
</dbReference>
<dbReference type="AlphaFoldDB" id="A0A1R2C3Y8"/>
<dbReference type="GO" id="GO:0000978">
    <property type="term" value="F:RNA polymerase II cis-regulatory region sequence-specific DNA binding"/>
    <property type="evidence" value="ECO:0007669"/>
    <property type="project" value="TreeGrafter"/>
</dbReference>
<dbReference type="PANTHER" id="PTHR45614">
    <property type="entry name" value="MYB PROTEIN-RELATED"/>
    <property type="match status" value="1"/>
</dbReference>
<feature type="domain" description="Myb-like" evidence="1">
    <location>
        <begin position="9"/>
        <end position="58"/>
    </location>
</feature>
<proteinExistence type="predicted"/>
<keyword evidence="4" id="KW-1185">Reference proteome</keyword>
<dbReference type="GO" id="GO:0005634">
    <property type="term" value="C:nucleus"/>
    <property type="evidence" value="ECO:0007669"/>
    <property type="project" value="TreeGrafter"/>
</dbReference>
<dbReference type="PROSITE" id="PS51294">
    <property type="entry name" value="HTH_MYB"/>
    <property type="match status" value="2"/>
</dbReference>
<dbReference type="SMART" id="SM00717">
    <property type="entry name" value="SANT"/>
    <property type="match status" value="2"/>
</dbReference>
<dbReference type="GO" id="GO:0000981">
    <property type="term" value="F:DNA-binding transcription factor activity, RNA polymerase II-specific"/>
    <property type="evidence" value="ECO:0007669"/>
    <property type="project" value="TreeGrafter"/>
</dbReference>
<reference evidence="3 4" key="1">
    <citation type="submission" date="2016-11" db="EMBL/GenBank/DDBJ databases">
        <title>The macronuclear genome of Stentor coeruleus: a giant cell with tiny introns.</title>
        <authorList>
            <person name="Slabodnick M."/>
            <person name="Ruby J.G."/>
            <person name="Reiff S.B."/>
            <person name="Swart E.C."/>
            <person name="Gosai S."/>
            <person name="Prabakaran S."/>
            <person name="Witkowska E."/>
            <person name="Larue G.E."/>
            <person name="Fisher S."/>
            <person name="Freeman R.M."/>
            <person name="Gunawardena J."/>
            <person name="Chu W."/>
            <person name="Stover N.A."/>
            <person name="Gregory B.D."/>
            <person name="Nowacki M."/>
            <person name="Derisi J."/>
            <person name="Roy S.W."/>
            <person name="Marshall W.F."/>
            <person name="Sood P."/>
        </authorList>
    </citation>
    <scope>NUCLEOTIDE SEQUENCE [LARGE SCALE GENOMIC DNA]</scope>
    <source>
        <strain evidence="3">WM001</strain>
    </source>
</reference>
<dbReference type="Gene3D" id="1.10.10.60">
    <property type="entry name" value="Homeodomain-like"/>
    <property type="match status" value="2"/>
</dbReference>
<feature type="domain" description="Myb-like" evidence="1">
    <location>
        <begin position="59"/>
        <end position="109"/>
    </location>
</feature>
<feature type="domain" description="HTH myb-type" evidence="2">
    <location>
        <begin position="59"/>
        <end position="113"/>
    </location>
</feature>
<dbReference type="Proteomes" id="UP000187209">
    <property type="component" value="Unassembled WGS sequence"/>
</dbReference>
<dbReference type="InterPro" id="IPR001005">
    <property type="entry name" value="SANT/Myb"/>
</dbReference>
<sequence>MVKCNSRTWTSDEDLNLTEIMLNARKMKWNSISKKLCRRLKTSHKTGKQCRERWVNYLNPKLLHEPWTNTEEEKLIEIFKVIGKKWTKISAYFKNRSANSVKNHFYALIRKNIRRYNKYSGAYKKITGNANDALNHPGLCKLLVAPSLPKKKFETEDFKIQQYSNALVQRFNFDIEDNYEVYQKNDETLFFTEMQKTGLCMLYLFLPN</sequence>
<dbReference type="InterPro" id="IPR017930">
    <property type="entry name" value="Myb_dom"/>
</dbReference>
<evidence type="ECO:0008006" key="5">
    <source>
        <dbReference type="Google" id="ProtNLM"/>
    </source>
</evidence>
<gene>
    <name evidence="3" type="ORF">SteCoe_15296</name>
</gene>
<evidence type="ECO:0000313" key="4">
    <source>
        <dbReference type="Proteomes" id="UP000187209"/>
    </source>
</evidence>
<dbReference type="PROSITE" id="PS50090">
    <property type="entry name" value="MYB_LIKE"/>
    <property type="match status" value="2"/>
</dbReference>
<dbReference type="InterPro" id="IPR050560">
    <property type="entry name" value="MYB_TF"/>
</dbReference>
<dbReference type="Pfam" id="PF13921">
    <property type="entry name" value="Myb_DNA-bind_6"/>
    <property type="match status" value="1"/>
</dbReference>
<protein>
    <recommendedName>
        <fullName evidence="5">Myb-like DNA-binding domain containing protein</fullName>
    </recommendedName>
</protein>
<comment type="caution">
    <text evidence="3">The sequence shown here is derived from an EMBL/GenBank/DDBJ whole genome shotgun (WGS) entry which is preliminary data.</text>
</comment>
<evidence type="ECO:0000313" key="3">
    <source>
        <dbReference type="EMBL" id="OMJ83691.1"/>
    </source>
</evidence>
<accession>A0A1R2C3Y8</accession>
<dbReference type="EMBL" id="MPUH01000294">
    <property type="protein sequence ID" value="OMJ83691.1"/>
    <property type="molecule type" value="Genomic_DNA"/>
</dbReference>
<dbReference type="CDD" id="cd00167">
    <property type="entry name" value="SANT"/>
    <property type="match status" value="2"/>
</dbReference>
<dbReference type="InterPro" id="IPR009057">
    <property type="entry name" value="Homeodomain-like_sf"/>
</dbReference>
<dbReference type="OrthoDB" id="293796at2759"/>
<name>A0A1R2C3Y8_9CILI</name>
<evidence type="ECO:0000259" key="1">
    <source>
        <dbReference type="PROSITE" id="PS50090"/>
    </source>
</evidence>
<evidence type="ECO:0000259" key="2">
    <source>
        <dbReference type="PROSITE" id="PS51294"/>
    </source>
</evidence>
<feature type="domain" description="HTH myb-type" evidence="2">
    <location>
        <begin position="1"/>
        <end position="58"/>
    </location>
</feature>